<feature type="region of interest" description="Disordered" evidence="1">
    <location>
        <begin position="110"/>
        <end position="475"/>
    </location>
</feature>
<feature type="compositionally biased region" description="Pro residues" evidence="1">
    <location>
        <begin position="452"/>
        <end position="461"/>
    </location>
</feature>
<organism evidence="2 3">
    <name type="scientific">Streptomyces harbinensis</name>
    <dbReference type="NCBI Taxonomy" id="1176198"/>
    <lineage>
        <taxon>Bacteria</taxon>
        <taxon>Bacillati</taxon>
        <taxon>Actinomycetota</taxon>
        <taxon>Actinomycetes</taxon>
        <taxon>Kitasatosporales</taxon>
        <taxon>Streptomycetaceae</taxon>
        <taxon>Streptomyces</taxon>
    </lineage>
</organism>
<evidence type="ECO:0000313" key="2">
    <source>
        <dbReference type="EMBL" id="SFT10672.1"/>
    </source>
</evidence>
<feature type="compositionally biased region" description="Low complexity" evidence="1">
    <location>
        <begin position="157"/>
        <end position="166"/>
    </location>
</feature>
<feature type="compositionally biased region" description="Pro residues" evidence="1">
    <location>
        <begin position="366"/>
        <end position="375"/>
    </location>
</feature>
<feature type="compositionally biased region" description="Low complexity" evidence="1">
    <location>
        <begin position="289"/>
        <end position="309"/>
    </location>
</feature>
<sequence length="799" mass="81750">MVTFAQAQERADRWVNGSATGERSREVRVREFDLGFVAWAEDCGGKLVIARDSGESTLWPALPVSEVIRRYEEAYGGSQSAPVPAAEPPRIDVEATSFLLTPPDWLKEAADRANAEAEAKAEARAAAEAEAEPEPVPEPVAASAAAPEPEPAPEPVAAPVAAAEPEAAPDPDPWAGTDTGGPPSSGGSVWDATDTSGSGTDIPSVAPPATVFSPPVVLDREPPAGLGGTGGGAEPPAQPASEARTSVMPQGSALPKTQLHDALPPAATPPPGLPPVPPAPALPGGTPGGAADLASADTAKAAMAPTAPQGGPPPAPPGLPLPPPPAPGAPPAPGTSGGGSDAYIPTQQVSPEEIAALKAAASRPTEPNPSVPPPGSIGGIGGVGSGNVHAAATMLSPAPGTPGAQGTPGAPAAPGAGDTGGVPFPPPAPAGPGHGTPPPPPPGPAIQAPGGPGTPPPPAQHGPPSQGYGYPPPGMPTVGSGYMAVLRYRAPDGSEQQLIRRSAPGMPHPEWQLLHELHAMNVPPQQVLELHTELQSCELPGGYCARMIRDNWPQVRITHTASYGHDHATRQAGVRHLVEHQDELQQFADGPPRSAPVRAPLPQQQPAPAVGLDVIGQELAEAYGPQAVFRYDQQSVSRQGVPEIVAHTLLWAGLPLEIAPLFWAYAQPGRLVPTLAEVAAERGVQPAPDAGSYLVMGTDFGKQLCVQYGTAHIVAVPLEAGPGGAPVAPQFVNASLPQFVRCLALLGRMWRLRYGLNPEQAGRWTTDFQAQLASLDPQAVADPENWWSVLLEQMWDGLL</sequence>
<dbReference type="Pfam" id="PF14435">
    <property type="entry name" value="SUKH-4"/>
    <property type="match status" value="1"/>
</dbReference>
<proteinExistence type="predicted"/>
<dbReference type="InterPro" id="IPR025851">
    <property type="entry name" value="SUKH-4"/>
</dbReference>
<feature type="compositionally biased region" description="Gly residues" evidence="1">
    <location>
        <begin position="376"/>
        <end position="385"/>
    </location>
</feature>
<evidence type="ECO:0000313" key="3">
    <source>
        <dbReference type="Proteomes" id="UP000198873"/>
    </source>
</evidence>
<accession>A0A1I6VAK4</accession>
<feature type="compositionally biased region" description="Low complexity" evidence="1">
    <location>
        <begin position="397"/>
        <end position="416"/>
    </location>
</feature>
<feature type="compositionally biased region" description="Pro residues" evidence="1">
    <location>
        <begin position="423"/>
        <end position="444"/>
    </location>
</feature>
<dbReference type="STRING" id="1176198.SAMN05444716_107262"/>
<name>A0A1I6VAK4_9ACTN</name>
<dbReference type="AlphaFoldDB" id="A0A1I6VAK4"/>
<dbReference type="InterPro" id="IPR032722">
    <property type="entry name" value="Deaminase_XOO_2897"/>
</dbReference>
<reference evidence="3" key="1">
    <citation type="submission" date="2016-10" db="EMBL/GenBank/DDBJ databases">
        <authorList>
            <person name="Varghese N."/>
            <person name="Submissions S."/>
        </authorList>
    </citation>
    <scope>NUCLEOTIDE SEQUENCE [LARGE SCALE GENOMIC DNA]</scope>
    <source>
        <strain evidence="3">CGMCC 4.7047</strain>
    </source>
</reference>
<evidence type="ECO:0000256" key="1">
    <source>
        <dbReference type="SAM" id="MobiDB-lite"/>
    </source>
</evidence>
<keyword evidence="3" id="KW-1185">Reference proteome</keyword>
<dbReference type="EMBL" id="FPAB01000007">
    <property type="protein sequence ID" value="SFT10672.1"/>
    <property type="molecule type" value="Genomic_DNA"/>
</dbReference>
<dbReference type="Pfam" id="PF14440">
    <property type="entry name" value="XOO_2897-deam"/>
    <property type="match status" value="1"/>
</dbReference>
<feature type="compositionally biased region" description="Basic and acidic residues" evidence="1">
    <location>
        <begin position="110"/>
        <end position="127"/>
    </location>
</feature>
<protein>
    <submittedName>
        <fullName evidence="2">Xanthomonas XOO_2897-like deaminase</fullName>
    </submittedName>
</protein>
<dbReference type="Proteomes" id="UP000198873">
    <property type="component" value="Unassembled WGS sequence"/>
</dbReference>
<feature type="compositionally biased region" description="Pro residues" evidence="1">
    <location>
        <begin position="310"/>
        <end position="333"/>
    </location>
</feature>
<dbReference type="RefSeq" id="WP_093843933.1">
    <property type="nucleotide sequence ID" value="NZ_FPAB01000007.1"/>
</dbReference>
<feature type="compositionally biased region" description="Pro residues" evidence="1">
    <location>
        <begin position="266"/>
        <end position="281"/>
    </location>
</feature>
<gene>
    <name evidence="2" type="ORF">SAMN05444716_107262</name>
</gene>